<dbReference type="GO" id="GO:0016787">
    <property type="term" value="F:hydrolase activity"/>
    <property type="evidence" value="ECO:0007669"/>
    <property type="project" value="UniProtKB-KW"/>
</dbReference>
<protein>
    <submittedName>
        <fullName evidence="1">Metal-dependent hydrolase</fullName>
    </submittedName>
</protein>
<proteinExistence type="predicted"/>
<comment type="caution">
    <text evidence="1">The sequence shown here is derived from an EMBL/GenBank/DDBJ whole genome shotgun (WGS) entry which is preliminary data.</text>
</comment>
<name>A0ABX2EHZ6_9BURK</name>
<organism evidence="1 2">
    <name type="scientific">Pseudaquabacterium terrae</name>
    <dbReference type="NCBI Taxonomy" id="2732868"/>
    <lineage>
        <taxon>Bacteria</taxon>
        <taxon>Pseudomonadati</taxon>
        <taxon>Pseudomonadota</taxon>
        <taxon>Betaproteobacteria</taxon>
        <taxon>Burkholderiales</taxon>
        <taxon>Sphaerotilaceae</taxon>
        <taxon>Pseudaquabacterium</taxon>
    </lineage>
</organism>
<gene>
    <name evidence="1" type="ORF">HLB44_14775</name>
</gene>
<dbReference type="InterPro" id="IPR016516">
    <property type="entry name" value="UCP07580"/>
</dbReference>
<reference evidence="1 2" key="1">
    <citation type="submission" date="2020-05" db="EMBL/GenBank/DDBJ databases">
        <title>Aquincola sp. isolate from soil.</title>
        <authorList>
            <person name="Han J."/>
            <person name="Kim D.-U."/>
        </authorList>
    </citation>
    <scope>NUCLEOTIDE SEQUENCE [LARGE SCALE GENOMIC DNA]</scope>
    <source>
        <strain evidence="1 2">S2</strain>
    </source>
</reference>
<dbReference type="Proteomes" id="UP000737171">
    <property type="component" value="Unassembled WGS sequence"/>
</dbReference>
<accession>A0ABX2EHZ6</accession>
<dbReference type="RefSeq" id="WP_173123737.1">
    <property type="nucleotide sequence ID" value="NZ_JABRWJ010000004.1"/>
</dbReference>
<evidence type="ECO:0000313" key="2">
    <source>
        <dbReference type="Proteomes" id="UP000737171"/>
    </source>
</evidence>
<evidence type="ECO:0000313" key="1">
    <source>
        <dbReference type="EMBL" id="NRF68254.1"/>
    </source>
</evidence>
<keyword evidence="2" id="KW-1185">Reference proteome</keyword>
<dbReference type="PANTHER" id="PTHR39456">
    <property type="entry name" value="METAL-DEPENDENT HYDROLASE"/>
    <property type="match status" value="1"/>
</dbReference>
<dbReference type="EMBL" id="JABRWJ010000004">
    <property type="protein sequence ID" value="NRF68254.1"/>
    <property type="molecule type" value="Genomic_DNA"/>
</dbReference>
<dbReference type="PIRSF" id="PIRSF007580">
    <property type="entry name" value="UCP07580"/>
    <property type="match status" value="1"/>
</dbReference>
<keyword evidence="1" id="KW-0378">Hydrolase</keyword>
<dbReference type="PANTHER" id="PTHR39456:SF1">
    <property type="entry name" value="METAL-DEPENDENT HYDROLASE"/>
    <property type="match status" value="1"/>
</dbReference>
<dbReference type="Pfam" id="PF10118">
    <property type="entry name" value="Metal_hydrol"/>
    <property type="match status" value="1"/>
</dbReference>
<sequence>MTELVVRRLLIDLEAPLARHWNGGDAFRTAFFNALSMSFPSGEQFFIDSVRAGIRALPADRRAAFEAEAKGFIGQEATHRRIHALFNNHLARQGLINHWEPRALARIRQLDSAEVRTHLAVTAATEHFTAILAEYLLTSDTPLRGAEQRLATMWRWHASEESEHRSTAFDLYRALDGNEYWRARVFKAVTWIFITDALRQTLHNLWRDGSWWRPSTWVSGVRLLFGRDGLVRRLRGPWKAYLREDFHPSQQDDRPALDWLRDNTQVWRPV</sequence>